<reference evidence="2" key="1">
    <citation type="journal article" date="2019" name="Int. J. Syst. Evol. Microbiol.">
        <title>The Global Catalogue of Microorganisms (GCM) 10K type strain sequencing project: providing services to taxonomists for standard genome sequencing and annotation.</title>
        <authorList>
            <consortium name="The Broad Institute Genomics Platform"/>
            <consortium name="The Broad Institute Genome Sequencing Center for Infectious Disease"/>
            <person name="Wu L."/>
            <person name="Ma J."/>
        </authorList>
    </citation>
    <scope>NUCLEOTIDE SEQUENCE [LARGE SCALE GENOMIC DNA]</scope>
    <source>
        <strain evidence="2">CECT 7184</strain>
    </source>
</reference>
<keyword evidence="2" id="KW-1185">Reference proteome</keyword>
<sequence>MNPFFQQVVKQHIAQMTPQDVMAYGQQYGVTVSREEAVKLLTLVKTEPWDFNDKQSLHAVLHKAKSNVSPATGELLEALFAQYIQ</sequence>
<dbReference type="EMBL" id="JBHSOZ010000005">
    <property type="protein sequence ID" value="MFC5713406.1"/>
    <property type="molecule type" value="Genomic_DNA"/>
</dbReference>
<evidence type="ECO:0000313" key="2">
    <source>
        <dbReference type="Proteomes" id="UP001596142"/>
    </source>
</evidence>
<accession>A0ABW0YNS3</accession>
<comment type="caution">
    <text evidence="1">The sequence shown here is derived from an EMBL/GenBank/DDBJ whole genome shotgun (WGS) entry which is preliminary data.</text>
</comment>
<gene>
    <name evidence="1" type="ORF">ACFPU1_11485</name>
</gene>
<organism evidence="1 2">
    <name type="scientific">Thalassorhabdus alkalitolerans</name>
    <dbReference type="NCBI Taxonomy" id="2282697"/>
    <lineage>
        <taxon>Bacteria</taxon>
        <taxon>Bacillati</taxon>
        <taxon>Bacillota</taxon>
        <taxon>Bacilli</taxon>
        <taxon>Bacillales</taxon>
        <taxon>Bacillaceae</taxon>
        <taxon>Thalassorhabdus</taxon>
    </lineage>
</organism>
<proteinExistence type="predicted"/>
<dbReference type="InterPro" id="IPR020277">
    <property type="entry name" value="DUF2624"/>
</dbReference>
<dbReference type="RefSeq" id="WP_054635466.1">
    <property type="nucleotide sequence ID" value="NZ_JBHSOZ010000005.1"/>
</dbReference>
<protein>
    <submittedName>
        <fullName evidence="1">DUF2624 family protein</fullName>
    </submittedName>
</protein>
<evidence type="ECO:0000313" key="1">
    <source>
        <dbReference type="EMBL" id="MFC5713406.1"/>
    </source>
</evidence>
<dbReference type="Pfam" id="PF11116">
    <property type="entry name" value="DUF2624"/>
    <property type="match status" value="1"/>
</dbReference>
<dbReference type="Proteomes" id="UP001596142">
    <property type="component" value="Unassembled WGS sequence"/>
</dbReference>
<name>A0ABW0YNS3_9BACI</name>